<dbReference type="InterPro" id="IPR002883">
    <property type="entry name" value="CBM10/Dockerin_dom"/>
</dbReference>
<dbReference type="PROSITE" id="PS51763">
    <property type="entry name" value="CBM10"/>
    <property type="match status" value="2"/>
</dbReference>
<protein>
    <recommendedName>
        <fullName evidence="4">CBM10 domain-containing protein</fullName>
    </recommendedName>
</protein>
<evidence type="ECO:0000256" key="1">
    <source>
        <dbReference type="ARBA" id="ARBA00022729"/>
    </source>
</evidence>
<dbReference type="AlphaFoldDB" id="A0A1Y2E9T8"/>
<evidence type="ECO:0000313" key="6">
    <source>
        <dbReference type="Proteomes" id="UP000193920"/>
    </source>
</evidence>
<feature type="non-terminal residue" evidence="5">
    <location>
        <position position="95"/>
    </location>
</feature>
<dbReference type="EMBL" id="MCOG01000046">
    <property type="protein sequence ID" value="ORY68167.1"/>
    <property type="molecule type" value="Genomic_DNA"/>
</dbReference>
<proteinExistence type="predicted"/>
<keyword evidence="6" id="KW-1185">Reference proteome</keyword>
<dbReference type="Pfam" id="PF02013">
    <property type="entry name" value="CBM_10"/>
    <property type="match status" value="2"/>
</dbReference>
<name>A0A1Y2E9T8_9FUNG</name>
<keyword evidence="1" id="KW-0732">Signal</keyword>
<reference evidence="5 6" key="1">
    <citation type="submission" date="2016-08" db="EMBL/GenBank/DDBJ databases">
        <title>A Parts List for Fungal Cellulosomes Revealed by Comparative Genomics.</title>
        <authorList>
            <consortium name="DOE Joint Genome Institute"/>
            <person name="Haitjema C.H."/>
            <person name="Gilmore S.P."/>
            <person name="Henske J.K."/>
            <person name="Solomon K.V."/>
            <person name="De Groot R."/>
            <person name="Kuo A."/>
            <person name="Mondo S.J."/>
            <person name="Salamov A.A."/>
            <person name="Labutti K."/>
            <person name="Zhao Z."/>
            <person name="Chiniquy J."/>
            <person name="Barry K."/>
            <person name="Brewer H.M."/>
            <person name="Purvine S.O."/>
            <person name="Wright A.T."/>
            <person name="Boxma B."/>
            <person name="Van Alen T."/>
            <person name="Hackstein J.H."/>
            <person name="Baker S.E."/>
            <person name="Grigoriev I.V."/>
            <person name="O'Malley M.A."/>
        </authorList>
    </citation>
    <scope>NUCLEOTIDE SEQUENCE [LARGE SCALE GENOMIC DNA]</scope>
    <source>
        <strain evidence="5 6">G1</strain>
    </source>
</reference>
<evidence type="ECO:0000259" key="4">
    <source>
        <dbReference type="PROSITE" id="PS51763"/>
    </source>
</evidence>
<evidence type="ECO:0000313" key="5">
    <source>
        <dbReference type="EMBL" id="ORY68167.1"/>
    </source>
</evidence>
<evidence type="ECO:0000256" key="3">
    <source>
        <dbReference type="ARBA" id="ARBA00022801"/>
    </source>
</evidence>
<dbReference type="Proteomes" id="UP000193920">
    <property type="component" value="Unassembled WGS sequence"/>
</dbReference>
<evidence type="ECO:0000256" key="2">
    <source>
        <dbReference type="ARBA" id="ARBA00022737"/>
    </source>
</evidence>
<dbReference type="Gene3D" id="3.90.1220.10">
    <property type="entry name" value="Cellulose docking domain, dockering"/>
    <property type="match status" value="2"/>
</dbReference>
<organism evidence="5 6">
    <name type="scientific">Neocallimastix californiae</name>
    <dbReference type="NCBI Taxonomy" id="1754190"/>
    <lineage>
        <taxon>Eukaryota</taxon>
        <taxon>Fungi</taxon>
        <taxon>Fungi incertae sedis</taxon>
        <taxon>Chytridiomycota</taxon>
        <taxon>Chytridiomycota incertae sedis</taxon>
        <taxon>Neocallimastigomycetes</taxon>
        <taxon>Neocallimastigales</taxon>
        <taxon>Neocallimastigaceae</taxon>
        <taxon>Neocallimastix</taxon>
    </lineage>
</organism>
<dbReference type="GO" id="GO:0016787">
    <property type="term" value="F:hydrolase activity"/>
    <property type="evidence" value="ECO:0007669"/>
    <property type="project" value="UniProtKB-KW"/>
</dbReference>
<feature type="domain" description="CBM10" evidence="4">
    <location>
        <begin position="48"/>
        <end position="85"/>
    </location>
</feature>
<gene>
    <name evidence="5" type="ORF">LY90DRAFT_369804</name>
</gene>
<sequence length="95" mass="10394">CWSLKLGYSCCPTGTKVYSTDSDGDWGVHNHKWCGIIKHSSSDSSSPYCFSEALGYPCCTNNSRVYFIGESGSWGIQDDQWCGIIGTSTYSPDNS</sequence>
<keyword evidence="3" id="KW-0378">Hydrolase</keyword>
<dbReference type="SUPFAM" id="SSF64571">
    <property type="entry name" value="Cellulose docking domain, dockering"/>
    <property type="match status" value="2"/>
</dbReference>
<dbReference type="InterPro" id="IPR009034">
    <property type="entry name" value="Dockerin_dom_fun_sf"/>
</dbReference>
<feature type="non-terminal residue" evidence="5">
    <location>
        <position position="1"/>
    </location>
</feature>
<accession>A0A1Y2E9T8</accession>
<comment type="caution">
    <text evidence="5">The sequence shown here is derived from an EMBL/GenBank/DDBJ whole genome shotgun (WGS) entry which is preliminary data.</text>
</comment>
<keyword evidence="2" id="KW-0677">Repeat</keyword>
<feature type="domain" description="CBM10" evidence="4">
    <location>
        <begin position="1"/>
        <end position="37"/>
    </location>
</feature>